<organism evidence="3 4">
    <name type="scientific">Dokdonia ponticola</name>
    <dbReference type="NCBI Taxonomy" id="2041041"/>
    <lineage>
        <taxon>Bacteria</taxon>
        <taxon>Pseudomonadati</taxon>
        <taxon>Bacteroidota</taxon>
        <taxon>Flavobacteriia</taxon>
        <taxon>Flavobacteriales</taxon>
        <taxon>Flavobacteriaceae</taxon>
        <taxon>Dokdonia</taxon>
    </lineage>
</organism>
<keyword evidence="4" id="KW-1185">Reference proteome</keyword>
<gene>
    <name evidence="3" type="ORF">ACFO3O_14615</name>
</gene>
<evidence type="ECO:0000256" key="1">
    <source>
        <dbReference type="SAM" id="Coils"/>
    </source>
</evidence>
<feature type="region of interest" description="Disordered" evidence="2">
    <location>
        <begin position="1146"/>
        <end position="1166"/>
    </location>
</feature>
<evidence type="ECO:0000256" key="2">
    <source>
        <dbReference type="SAM" id="MobiDB-lite"/>
    </source>
</evidence>
<sequence length="1166" mass="132170">MNKKPSKANLFRFVTLRNPQLVDESTNTIGFVFHPDTTQSNFITVAETSDEASKKLNLKAAHTAYTAFQNKSEIRNQNQSLYDFSSWLMRTKNVLSYASIYDNKKTAVELTETQELLIWENLLYQAFENTATHVRNALIQVLVANQFLKAFETFRAGSTEEITFTEDQVEEFVRRANAVVVIPNVLTQLESNKYNGIHKKPVYKEATKRENTIKRVLLEREVEKYQEVRSEIEKIEILYDKENKRAFKEALDLFNKRVDDVIADNPNKGEPEGDVPATDRSAELVAMDRETFTFTPIDPTGTYLTTRLSEKSLGFMTSQKLVEELSLYDTLEEVKEVITKRIQERTQEIRTLAPSSQPKNIRIAGNVVPLETRAETEEGGYDYSFIPLHEQTSDGSRNIIMQIFNGITSTNLFEIDYEITFFSSGDQFDNVSYEVLNDGDFLTIALFPEGVIFPENTTYYDIEGEIYTNNGNFIFTHRVYVDRATMGYFNNSIPQPSTTLPDKKVFGLTSLGIADFRRVEQEILCYVPGEVSHIENILAREYKERSTRSLTSLQTETETTSEREVENLTDTTTTERNELQTEVSAVINEDESQNYGATANFNYSPKGVGGVSFNLGAYADFSSSTSTSNSNSQAQSYAQEVTERALERVVQKVSTRRTSIMLREFEENNVHGFDNTLGDQHITGVYRWVDKIYKNQLVNYGKRLIYEFTVPEPSRFFKEAIKKRLENGDTNTNDMVEPIPPVTLESQNINSPADLDAENYQDAAALYNAEVNAYPAPLLRIGKSFSHKFFGEEAEGVKNLSRNTKDYEIELPEGYRCSAVDIRGNIIAEGTDDLSSAAIYVGDSKFSFGTTEVWKDLIVNNAPLNNLITGVLPISIATEDVEPINFNIVAHCYLNSEPKQQWQNETYNAIKTAYQERLAEYKDAKAIFDAPVTETTEDVRFNPLFNRSLEQKELKRLCIELMAEQCDLNFAQDHYQGMNPETCVSPINASQALQTHAETVRFFEQVFDWDLMAYTLYPYFYAAKKDWVKLFQQRNGSDPLFQAFLQAGMARVVLPIRPGFEAAANWYLETGELWTGQGMTTDNETYLSIMQELQSTEGEVESTWETRVPTSLTIVQAKSAILDEGGLPCFDPKGELENTILETTETLKGKTGTETPPEGGGGEAAF</sequence>
<protein>
    <submittedName>
        <fullName evidence="3">Uncharacterized protein</fullName>
    </submittedName>
</protein>
<dbReference type="RefSeq" id="WP_379980075.1">
    <property type="nucleotide sequence ID" value="NZ_JBHSFV010000009.1"/>
</dbReference>
<evidence type="ECO:0000313" key="4">
    <source>
        <dbReference type="Proteomes" id="UP001596043"/>
    </source>
</evidence>
<reference evidence="4" key="1">
    <citation type="journal article" date="2019" name="Int. J. Syst. Evol. Microbiol.">
        <title>The Global Catalogue of Microorganisms (GCM) 10K type strain sequencing project: providing services to taxonomists for standard genome sequencing and annotation.</title>
        <authorList>
            <consortium name="The Broad Institute Genomics Platform"/>
            <consortium name="The Broad Institute Genome Sequencing Center for Infectious Disease"/>
            <person name="Wu L."/>
            <person name="Ma J."/>
        </authorList>
    </citation>
    <scope>NUCLEOTIDE SEQUENCE [LARGE SCALE GENOMIC DNA]</scope>
    <source>
        <strain evidence="4">YJ-61-S</strain>
    </source>
</reference>
<feature type="compositionally biased region" description="Low complexity" evidence="2">
    <location>
        <begin position="548"/>
        <end position="558"/>
    </location>
</feature>
<dbReference type="Proteomes" id="UP001596043">
    <property type="component" value="Unassembled WGS sequence"/>
</dbReference>
<feature type="region of interest" description="Disordered" evidence="2">
    <location>
        <begin position="545"/>
        <end position="579"/>
    </location>
</feature>
<dbReference type="EMBL" id="JBHSFV010000009">
    <property type="protein sequence ID" value="MFC4635141.1"/>
    <property type="molecule type" value="Genomic_DNA"/>
</dbReference>
<feature type="compositionally biased region" description="Low complexity" evidence="2">
    <location>
        <begin position="1146"/>
        <end position="1157"/>
    </location>
</feature>
<comment type="caution">
    <text evidence="3">The sequence shown here is derived from an EMBL/GenBank/DDBJ whole genome shotgun (WGS) entry which is preliminary data.</text>
</comment>
<keyword evidence="1" id="KW-0175">Coiled coil</keyword>
<evidence type="ECO:0000313" key="3">
    <source>
        <dbReference type="EMBL" id="MFC4635141.1"/>
    </source>
</evidence>
<accession>A0ABV9HY95</accession>
<proteinExistence type="predicted"/>
<feature type="coiled-coil region" evidence="1">
    <location>
        <begin position="215"/>
        <end position="245"/>
    </location>
</feature>
<name>A0ABV9HY95_9FLAO</name>